<protein>
    <submittedName>
        <fullName evidence="2">Putative motility protein</fullName>
    </submittedName>
</protein>
<dbReference type="AlphaFoldDB" id="A0A6A7MYG8"/>
<evidence type="ECO:0000313" key="2">
    <source>
        <dbReference type="EMBL" id="MQA37806.1"/>
    </source>
</evidence>
<name>A0A6A7MYG8_9BURK</name>
<dbReference type="RefSeq" id="WP_152804488.1">
    <property type="nucleotide sequence ID" value="NZ_WHUG01000002.1"/>
</dbReference>
<accession>A0A6A7MYG8</accession>
<dbReference type="InterPro" id="IPR025906">
    <property type="entry name" value="YjfB_motility"/>
</dbReference>
<organism evidence="2 3">
    <name type="scientific">Rugamonas aquatica</name>
    <dbReference type="NCBI Taxonomy" id="2743357"/>
    <lineage>
        <taxon>Bacteria</taxon>
        <taxon>Pseudomonadati</taxon>
        <taxon>Pseudomonadota</taxon>
        <taxon>Betaproteobacteria</taxon>
        <taxon>Burkholderiales</taxon>
        <taxon>Oxalobacteraceae</taxon>
        <taxon>Telluria group</taxon>
        <taxon>Rugamonas</taxon>
    </lineage>
</organism>
<sequence>MDVSGIAQAATTIADTGTKQAVGIAVLKKAQDIQASSAAALIEAIPPVPSAPNLPSHLGNTINTTA</sequence>
<dbReference type="EMBL" id="WHUG01000002">
    <property type="protein sequence ID" value="MQA37806.1"/>
    <property type="molecule type" value="Genomic_DNA"/>
</dbReference>
<evidence type="ECO:0000256" key="1">
    <source>
        <dbReference type="SAM" id="MobiDB-lite"/>
    </source>
</evidence>
<dbReference type="Proteomes" id="UP000440498">
    <property type="component" value="Unassembled WGS sequence"/>
</dbReference>
<feature type="region of interest" description="Disordered" evidence="1">
    <location>
        <begin position="46"/>
        <end position="66"/>
    </location>
</feature>
<dbReference type="Pfam" id="PF14070">
    <property type="entry name" value="YjfB_motility"/>
    <property type="match status" value="1"/>
</dbReference>
<keyword evidence="3" id="KW-1185">Reference proteome</keyword>
<proteinExistence type="predicted"/>
<evidence type="ECO:0000313" key="3">
    <source>
        <dbReference type="Proteomes" id="UP000440498"/>
    </source>
</evidence>
<gene>
    <name evidence="2" type="ORF">GEV02_06565</name>
</gene>
<comment type="caution">
    <text evidence="2">The sequence shown here is derived from an EMBL/GenBank/DDBJ whole genome shotgun (WGS) entry which is preliminary data.</text>
</comment>
<reference evidence="2 3" key="1">
    <citation type="submission" date="2019-10" db="EMBL/GenBank/DDBJ databases">
        <title>Two novel species isolated from a subtropical stream in China.</title>
        <authorList>
            <person name="Lu H."/>
        </authorList>
    </citation>
    <scope>NUCLEOTIDE SEQUENCE [LARGE SCALE GENOMIC DNA]</scope>
    <source>
        <strain evidence="2 3">FT29W</strain>
    </source>
</reference>